<proteinExistence type="predicted"/>
<evidence type="ECO:0000313" key="1">
    <source>
        <dbReference type="EMBL" id="KAE8395343.1"/>
    </source>
</evidence>
<protein>
    <submittedName>
        <fullName evidence="1">Uncharacterized protein</fullName>
    </submittedName>
</protein>
<dbReference type="OrthoDB" id="4397787at2759"/>
<sequence>MEMRPCLNDAENGAPMQATDCEREDAYKFWNWSEKNRISYSAMKACILLLETLEYTASL</sequence>
<dbReference type="AlphaFoldDB" id="A0A5N7CP95"/>
<dbReference type="Proteomes" id="UP000326877">
    <property type="component" value="Unassembled WGS sequence"/>
</dbReference>
<reference evidence="2 3" key="1">
    <citation type="submission" date="2019-04" db="EMBL/GenBank/DDBJ databases">
        <title>Aspergillus burnettii sp. nov., novel species from soil in southeast Queensland.</title>
        <authorList>
            <person name="Gilchrist C.L.M."/>
            <person name="Pitt J.I."/>
            <person name="Lange L."/>
            <person name="Lacey H.J."/>
            <person name="Vuong D."/>
            <person name="Midgley D.J."/>
            <person name="Greenfield P."/>
            <person name="Bradbury M."/>
            <person name="Lacey E."/>
            <person name="Busk P.K."/>
            <person name="Pilgaard B."/>
            <person name="Chooi Y.H."/>
            <person name="Piggott A.M."/>
        </authorList>
    </citation>
    <scope>NUCLEOTIDE SEQUENCE [LARGE SCALE GENOMIC DNA]</scope>
    <source>
        <strain evidence="2 3">FRR 5400</strain>
    </source>
</reference>
<accession>A0A5N7CP95</accession>
<organism evidence="1">
    <name type="scientific">Petromyces alliaceus</name>
    <name type="common">Aspergillus alliaceus</name>
    <dbReference type="NCBI Taxonomy" id="209559"/>
    <lineage>
        <taxon>Eukaryota</taxon>
        <taxon>Fungi</taxon>
        <taxon>Dikarya</taxon>
        <taxon>Ascomycota</taxon>
        <taxon>Pezizomycotina</taxon>
        <taxon>Eurotiomycetes</taxon>
        <taxon>Eurotiomycetidae</taxon>
        <taxon>Eurotiales</taxon>
        <taxon>Aspergillaceae</taxon>
        <taxon>Aspergillus</taxon>
        <taxon>Aspergillus subgen. Circumdati</taxon>
    </lineage>
</organism>
<keyword evidence="3" id="KW-1185">Reference proteome</keyword>
<gene>
    <name evidence="1" type="ORF">BDV23DRAFT_178862</name>
    <name evidence="2" type="ORF">ETB97_011297</name>
</gene>
<accession>A0A8H6A7T2</accession>
<dbReference type="EMBL" id="SPNV01000068">
    <property type="protein sequence ID" value="KAF5862659.1"/>
    <property type="molecule type" value="Genomic_DNA"/>
</dbReference>
<dbReference type="EMBL" id="ML735219">
    <property type="protein sequence ID" value="KAE8395343.1"/>
    <property type="molecule type" value="Genomic_DNA"/>
</dbReference>
<dbReference type="Proteomes" id="UP000541154">
    <property type="component" value="Unassembled WGS sequence"/>
</dbReference>
<reference evidence="1" key="2">
    <citation type="submission" date="2019-04" db="EMBL/GenBank/DDBJ databases">
        <title>Friends and foes A comparative genomics studyof 23 Aspergillus species from section Flavi.</title>
        <authorList>
            <consortium name="DOE Joint Genome Institute"/>
            <person name="Kjaerbolling I."/>
            <person name="Vesth T."/>
            <person name="Frisvad J.C."/>
            <person name="Nybo J.L."/>
            <person name="Theobald S."/>
            <person name="Kildgaard S."/>
            <person name="Isbrandt T."/>
            <person name="Kuo A."/>
            <person name="Sato A."/>
            <person name="Lyhne E.K."/>
            <person name="Kogle M.E."/>
            <person name="Wiebenga A."/>
            <person name="Kun R.S."/>
            <person name="Lubbers R.J."/>
            <person name="Makela M.R."/>
            <person name="Barry K."/>
            <person name="Chovatia M."/>
            <person name="Clum A."/>
            <person name="Daum C."/>
            <person name="Haridas S."/>
            <person name="He G."/>
            <person name="LaButti K."/>
            <person name="Lipzen A."/>
            <person name="Mondo S."/>
            <person name="Riley R."/>
            <person name="Salamov A."/>
            <person name="Simmons B.A."/>
            <person name="Magnuson J.K."/>
            <person name="Henrissat B."/>
            <person name="Mortensen U.H."/>
            <person name="Larsen T.O."/>
            <person name="Devries R.P."/>
            <person name="Grigoriev I.V."/>
            <person name="Machida M."/>
            <person name="Baker S.E."/>
            <person name="Andersen M.R."/>
        </authorList>
    </citation>
    <scope>NUCLEOTIDE SEQUENCE [LARGE SCALE GENOMIC DNA]</scope>
    <source>
        <strain evidence="1">IBT 14317</strain>
    </source>
</reference>
<evidence type="ECO:0000313" key="3">
    <source>
        <dbReference type="Proteomes" id="UP000541154"/>
    </source>
</evidence>
<evidence type="ECO:0000313" key="2">
    <source>
        <dbReference type="EMBL" id="KAF5862659.1"/>
    </source>
</evidence>
<name>A0A5N7CP95_PETAA</name>